<feature type="compositionally biased region" description="Low complexity" evidence="1">
    <location>
        <begin position="176"/>
        <end position="189"/>
    </location>
</feature>
<comment type="caution">
    <text evidence="2">The sequence shown here is derived from an EMBL/GenBank/DDBJ whole genome shotgun (WGS) entry which is preliminary data.</text>
</comment>
<evidence type="ECO:0000256" key="1">
    <source>
        <dbReference type="SAM" id="MobiDB-lite"/>
    </source>
</evidence>
<dbReference type="Proteomes" id="UP001178507">
    <property type="component" value="Unassembled WGS sequence"/>
</dbReference>
<evidence type="ECO:0000313" key="3">
    <source>
        <dbReference type="Proteomes" id="UP001178507"/>
    </source>
</evidence>
<keyword evidence="3" id="KW-1185">Reference proteome</keyword>
<protein>
    <submittedName>
        <fullName evidence="2">Uncharacterized protein</fullName>
    </submittedName>
</protein>
<feature type="compositionally biased region" description="Basic and acidic residues" evidence="1">
    <location>
        <begin position="151"/>
        <end position="169"/>
    </location>
</feature>
<feature type="compositionally biased region" description="Basic and acidic residues" evidence="1">
    <location>
        <begin position="214"/>
        <end position="249"/>
    </location>
</feature>
<accession>A0AA36HLS8</accession>
<gene>
    <name evidence="2" type="ORF">EVOR1521_LOCUS1396</name>
</gene>
<proteinExistence type="predicted"/>
<dbReference type="AlphaFoldDB" id="A0AA36HLS8"/>
<reference evidence="2" key="1">
    <citation type="submission" date="2023-08" db="EMBL/GenBank/DDBJ databases">
        <authorList>
            <person name="Chen Y."/>
            <person name="Shah S."/>
            <person name="Dougan E. K."/>
            <person name="Thang M."/>
            <person name="Chan C."/>
        </authorList>
    </citation>
    <scope>NUCLEOTIDE SEQUENCE</scope>
</reference>
<name>A0AA36HLS8_9DINO</name>
<feature type="region of interest" description="Disordered" evidence="1">
    <location>
        <begin position="62"/>
        <end position="257"/>
    </location>
</feature>
<dbReference type="EMBL" id="CAUJNA010000046">
    <property type="protein sequence ID" value="CAJ1370945.1"/>
    <property type="molecule type" value="Genomic_DNA"/>
</dbReference>
<organism evidence="2 3">
    <name type="scientific">Effrenium voratum</name>
    <dbReference type="NCBI Taxonomy" id="2562239"/>
    <lineage>
        <taxon>Eukaryota</taxon>
        <taxon>Sar</taxon>
        <taxon>Alveolata</taxon>
        <taxon>Dinophyceae</taxon>
        <taxon>Suessiales</taxon>
        <taxon>Symbiodiniaceae</taxon>
        <taxon>Effrenium</taxon>
    </lineage>
</organism>
<evidence type="ECO:0000313" key="2">
    <source>
        <dbReference type="EMBL" id="CAJ1370945.1"/>
    </source>
</evidence>
<sequence length="299" mass="32562">MPDGLQAGWLPLAQCGTWCHGVLGLDHGRVTDTWRWIWQRRDQSKGSALPPLLPLPKEEVRRRLQEQRRQMQNPSPRGVPRRIHGKSPDPRGGFATKSSSPSIASGVRQCGGLRRIHGKSPDPRGGYSTKSAPSIASGVRQCGGLRRIHGKSPDPRGGRIHGKSPEPRSRSPLGNASAPVTPVRPAPAAHSNGSKAGLADVSAPRPTRPSGRATELDTRSRPASEVTHRLRCKSPDPRKSGQDTTRAPREPLCPGLLRRLLGPEPRLRADVCKEVEVHQDEASRILAEMRLARAGQHSR</sequence>